<dbReference type="PROSITE" id="PS50157">
    <property type="entry name" value="ZINC_FINGER_C2H2_2"/>
    <property type="match status" value="2"/>
</dbReference>
<evidence type="ECO:0000259" key="7">
    <source>
        <dbReference type="PROSITE" id="PS50805"/>
    </source>
</evidence>
<evidence type="ECO:0000256" key="2">
    <source>
        <dbReference type="ARBA" id="ARBA00022737"/>
    </source>
</evidence>
<dbReference type="EMBL" id="NBAG03000278">
    <property type="protein sequence ID" value="PNI51293.1"/>
    <property type="molecule type" value="Genomic_DNA"/>
</dbReference>
<dbReference type="SMART" id="SM00349">
    <property type="entry name" value="KRAB"/>
    <property type="match status" value="1"/>
</dbReference>
<keyword evidence="4" id="KW-0862">Zinc</keyword>
<dbReference type="AlphaFoldDB" id="A0A2J8LVI2"/>
<dbReference type="Gene3D" id="3.30.160.60">
    <property type="entry name" value="Classic Zinc Finger"/>
    <property type="match status" value="1"/>
</dbReference>
<name>A0A2J8LVI2_PANTR</name>
<dbReference type="InterPro" id="IPR001909">
    <property type="entry name" value="KRAB"/>
</dbReference>
<evidence type="ECO:0000313" key="9">
    <source>
        <dbReference type="Proteomes" id="UP000236370"/>
    </source>
</evidence>
<feature type="domain" description="C2H2-type" evidence="6">
    <location>
        <begin position="100"/>
        <end position="129"/>
    </location>
</feature>
<feature type="domain" description="KRAB" evidence="7">
    <location>
        <begin position="4"/>
        <end position="75"/>
    </location>
</feature>
<gene>
    <name evidence="8" type="ORF">CK820_G0026429</name>
</gene>
<dbReference type="GO" id="GO:0006355">
    <property type="term" value="P:regulation of DNA-templated transcription"/>
    <property type="evidence" value="ECO:0007669"/>
    <property type="project" value="InterPro"/>
</dbReference>
<evidence type="ECO:0000256" key="4">
    <source>
        <dbReference type="ARBA" id="ARBA00022833"/>
    </source>
</evidence>
<proteinExistence type="predicted"/>
<feature type="domain" description="C2H2-type" evidence="6">
    <location>
        <begin position="140"/>
        <end position="167"/>
    </location>
</feature>
<dbReference type="InterPro" id="IPR036051">
    <property type="entry name" value="KRAB_dom_sf"/>
</dbReference>
<evidence type="ECO:0000259" key="6">
    <source>
        <dbReference type="PROSITE" id="PS50157"/>
    </source>
</evidence>
<keyword evidence="3 5" id="KW-0863">Zinc-finger</keyword>
<sequence>MDSVAFEDVAVSFTQEEWALLDPSQKNLYRDVMQETFKNLTSVGKTWKVQNIEDEYKNPRRNLSLMREKLCESKESHHCGESFNQIADDMLNRKTLPGITPCESSVCGEVGTGHSSLNRHIRADTGHKSSEYQEYGENPYRNKECKKAFSYLDSFQSHDKACTKEKPYDG</sequence>
<dbReference type="GO" id="GO:0008270">
    <property type="term" value="F:zinc ion binding"/>
    <property type="evidence" value="ECO:0007669"/>
    <property type="project" value="UniProtKB-KW"/>
</dbReference>
<keyword evidence="2" id="KW-0677">Repeat</keyword>
<evidence type="ECO:0000256" key="5">
    <source>
        <dbReference type="PROSITE-ProRule" id="PRU00042"/>
    </source>
</evidence>
<keyword evidence="1" id="KW-0479">Metal-binding</keyword>
<dbReference type="SUPFAM" id="SSF57667">
    <property type="entry name" value="beta-beta-alpha zinc fingers"/>
    <property type="match status" value="1"/>
</dbReference>
<protein>
    <submittedName>
        <fullName evidence="8">ZNF20 isoform 6</fullName>
    </submittedName>
</protein>
<feature type="non-terminal residue" evidence="8">
    <location>
        <position position="170"/>
    </location>
</feature>
<evidence type="ECO:0000313" key="8">
    <source>
        <dbReference type="EMBL" id="PNI51293.1"/>
    </source>
</evidence>
<dbReference type="Proteomes" id="UP000236370">
    <property type="component" value="Unassembled WGS sequence"/>
</dbReference>
<dbReference type="PANTHER" id="PTHR23232">
    <property type="entry name" value="KRAB DOMAIN C2H2 ZINC FINGER"/>
    <property type="match status" value="1"/>
</dbReference>
<dbReference type="InterPro" id="IPR013087">
    <property type="entry name" value="Znf_C2H2_type"/>
</dbReference>
<dbReference type="PANTHER" id="PTHR23232:SF158">
    <property type="entry name" value="KRAB DOMAIN-CONTAINING PROTEIN 5"/>
    <property type="match status" value="1"/>
</dbReference>
<evidence type="ECO:0000256" key="1">
    <source>
        <dbReference type="ARBA" id="ARBA00022723"/>
    </source>
</evidence>
<dbReference type="SUPFAM" id="SSF109640">
    <property type="entry name" value="KRAB domain (Kruppel-associated box)"/>
    <property type="match status" value="1"/>
</dbReference>
<dbReference type="Pfam" id="PF01352">
    <property type="entry name" value="KRAB"/>
    <property type="match status" value="1"/>
</dbReference>
<organism evidence="8 9">
    <name type="scientific">Pan troglodytes</name>
    <name type="common">Chimpanzee</name>
    <dbReference type="NCBI Taxonomy" id="9598"/>
    <lineage>
        <taxon>Eukaryota</taxon>
        <taxon>Metazoa</taxon>
        <taxon>Chordata</taxon>
        <taxon>Craniata</taxon>
        <taxon>Vertebrata</taxon>
        <taxon>Euteleostomi</taxon>
        <taxon>Mammalia</taxon>
        <taxon>Eutheria</taxon>
        <taxon>Euarchontoglires</taxon>
        <taxon>Primates</taxon>
        <taxon>Haplorrhini</taxon>
        <taxon>Catarrhini</taxon>
        <taxon>Hominidae</taxon>
        <taxon>Pan</taxon>
    </lineage>
</organism>
<dbReference type="CDD" id="cd07765">
    <property type="entry name" value="KRAB_A-box"/>
    <property type="match status" value="1"/>
</dbReference>
<reference evidence="8 9" key="1">
    <citation type="submission" date="2017-12" db="EMBL/GenBank/DDBJ databases">
        <title>High-resolution comparative analysis of great ape genomes.</title>
        <authorList>
            <person name="Pollen A."/>
            <person name="Hastie A."/>
            <person name="Hormozdiari F."/>
            <person name="Dougherty M."/>
            <person name="Liu R."/>
            <person name="Chaisson M."/>
            <person name="Hoppe E."/>
            <person name="Hill C."/>
            <person name="Pang A."/>
            <person name="Hillier L."/>
            <person name="Baker C."/>
            <person name="Armstrong J."/>
            <person name="Shendure J."/>
            <person name="Paten B."/>
            <person name="Wilson R."/>
            <person name="Chao H."/>
            <person name="Schneider V."/>
            <person name="Ventura M."/>
            <person name="Kronenberg Z."/>
            <person name="Murali S."/>
            <person name="Gordon D."/>
            <person name="Cantsilieris S."/>
            <person name="Munson K."/>
            <person name="Nelson B."/>
            <person name="Raja A."/>
            <person name="Underwood J."/>
            <person name="Diekhans M."/>
            <person name="Fiddes I."/>
            <person name="Haussler D."/>
            <person name="Eichler E."/>
        </authorList>
    </citation>
    <scope>NUCLEOTIDE SEQUENCE [LARGE SCALE GENOMIC DNA]</scope>
    <source>
        <strain evidence="8">Yerkes chimp pedigree #C0471</strain>
    </source>
</reference>
<dbReference type="InterPro" id="IPR036236">
    <property type="entry name" value="Znf_C2H2_sf"/>
</dbReference>
<accession>A0A2J8LVI2</accession>
<evidence type="ECO:0000256" key="3">
    <source>
        <dbReference type="ARBA" id="ARBA00022771"/>
    </source>
</evidence>
<dbReference type="Gene3D" id="6.10.140.140">
    <property type="match status" value="1"/>
</dbReference>
<dbReference type="InterPro" id="IPR050169">
    <property type="entry name" value="Krueppel_C2H2_ZnF"/>
</dbReference>
<comment type="caution">
    <text evidence="8">The sequence shown here is derived from an EMBL/GenBank/DDBJ whole genome shotgun (WGS) entry which is preliminary data.</text>
</comment>
<dbReference type="PROSITE" id="PS50805">
    <property type="entry name" value="KRAB"/>
    <property type="match status" value="1"/>
</dbReference>